<name>A0ABT6GID6_9PROT</name>
<keyword evidence="2" id="KW-1185">Reference proteome</keyword>
<proteinExistence type="predicted"/>
<dbReference type="RefSeq" id="WP_278007091.1">
    <property type="nucleotide sequence ID" value="NZ_JARSBO010000022.1"/>
</dbReference>
<sequence>MNTQEALAAWDRGEPIQTCQMGGISDDYEQAIHIMGMEMLRAM</sequence>
<evidence type="ECO:0000313" key="1">
    <source>
        <dbReference type="EMBL" id="MDG4721843.1"/>
    </source>
</evidence>
<accession>A0ABT6GID6</accession>
<dbReference type="Proteomes" id="UP001529180">
    <property type="component" value="Unassembled WGS sequence"/>
</dbReference>
<dbReference type="EMBL" id="JARSBO010000022">
    <property type="protein sequence ID" value="MDG4721843.1"/>
    <property type="molecule type" value="Genomic_DNA"/>
</dbReference>
<protein>
    <submittedName>
        <fullName evidence="1">Uncharacterized protein</fullName>
    </submittedName>
</protein>
<reference evidence="1 2" key="1">
    <citation type="submission" date="2023-03" db="EMBL/GenBank/DDBJ databases">
        <title>Strain FZY0004 represents a novel species in the genus Thalassospira isolated from seawater.</title>
        <authorList>
            <person name="Fu Z.-Y."/>
        </authorList>
    </citation>
    <scope>NUCLEOTIDE SEQUENCE [LARGE SCALE GENOMIC DNA]</scope>
    <source>
        <strain evidence="1 2">FZY0004</strain>
    </source>
</reference>
<organism evidence="1 2">
    <name type="scientific">Thalassospira aquimaris</name>
    <dbReference type="NCBI Taxonomy" id="3037796"/>
    <lineage>
        <taxon>Bacteria</taxon>
        <taxon>Pseudomonadati</taxon>
        <taxon>Pseudomonadota</taxon>
        <taxon>Alphaproteobacteria</taxon>
        <taxon>Rhodospirillales</taxon>
        <taxon>Thalassospiraceae</taxon>
        <taxon>Thalassospira</taxon>
    </lineage>
</organism>
<comment type="caution">
    <text evidence="1">The sequence shown here is derived from an EMBL/GenBank/DDBJ whole genome shotgun (WGS) entry which is preliminary data.</text>
</comment>
<gene>
    <name evidence="1" type="ORF">P7680_22800</name>
</gene>
<evidence type="ECO:0000313" key="2">
    <source>
        <dbReference type="Proteomes" id="UP001529180"/>
    </source>
</evidence>